<organism evidence="2">
    <name type="scientific">Rhizophora mucronata</name>
    <name type="common">Asiatic mangrove</name>
    <dbReference type="NCBI Taxonomy" id="61149"/>
    <lineage>
        <taxon>Eukaryota</taxon>
        <taxon>Viridiplantae</taxon>
        <taxon>Streptophyta</taxon>
        <taxon>Embryophyta</taxon>
        <taxon>Tracheophyta</taxon>
        <taxon>Spermatophyta</taxon>
        <taxon>Magnoliopsida</taxon>
        <taxon>eudicotyledons</taxon>
        <taxon>Gunneridae</taxon>
        <taxon>Pentapetalae</taxon>
        <taxon>rosids</taxon>
        <taxon>fabids</taxon>
        <taxon>Malpighiales</taxon>
        <taxon>Rhizophoraceae</taxon>
        <taxon>Rhizophora</taxon>
    </lineage>
</organism>
<evidence type="ECO:0000256" key="1">
    <source>
        <dbReference type="SAM" id="MobiDB-lite"/>
    </source>
</evidence>
<reference evidence="2" key="1">
    <citation type="submission" date="2018-02" db="EMBL/GenBank/DDBJ databases">
        <title>Rhizophora mucronata_Transcriptome.</title>
        <authorList>
            <person name="Meera S.P."/>
            <person name="Sreeshan A."/>
            <person name="Augustine A."/>
        </authorList>
    </citation>
    <scope>NUCLEOTIDE SEQUENCE</scope>
    <source>
        <tissue evidence="2">Leaf</tissue>
    </source>
</reference>
<protein>
    <submittedName>
        <fullName evidence="2">Uncharacterized protein</fullName>
    </submittedName>
</protein>
<dbReference type="EMBL" id="GGEC01065652">
    <property type="protein sequence ID" value="MBX46136.1"/>
    <property type="molecule type" value="Transcribed_RNA"/>
</dbReference>
<feature type="region of interest" description="Disordered" evidence="1">
    <location>
        <begin position="1"/>
        <end position="34"/>
    </location>
</feature>
<name>A0A2P2NUG5_RHIMU</name>
<evidence type="ECO:0000313" key="2">
    <source>
        <dbReference type="EMBL" id="MBX46136.1"/>
    </source>
</evidence>
<feature type="compositionally biased region" description="Basic and acidic residues" evidence="1">
    <location>
        <begin position="19"/>
        <end position="34"/>
    </location>
</feature>
<sequence>MNESRTTHTRSKNFHKNKKEGIKAKGPREGEHSDRTADQFVVFVRLSLWVCLSMSK</sequence>
<dbReference type="AlphaFoldDB" id="A0A2P2NUG5"/>
<proteinExistence type="predicted"/>
<feature type="compositionally biased region" description="Basic residues" evidence="1">
    <location>
        <begin position="7"/>
        <end position="18"/>
    </location>
</feature>
<accession>A0A2P2NUG5</accession>